<dbReference type="Proteomes" id="UP001165395">
    <property type="component" value="Unassembled WGS sequence"/>
</dbReference>
<evidence type="ECO:0000256" key="3">
    <source>
        <dbReference type="ARBA" id="ARBA00022559"/>
    </source>
</evidence>
<keyword evidence="7 13" id="KW-0560">Oxidoreductase</keyword>
<feature type="region of interest" description="Disordered" evidence="14">
    <location>
        <begin position="1"/>
        <end position="23"/>
    </location>
</feature>
<evidence type="ECO:0000256" key="9">
    <source>
        <dbReference type="ARBA" id="ARBA00023239"/>
    </source>
</evidence>
<evidence type="ECO:0000256" key="7">
    <source>
        <dbReference type="ARBA" id="ARBA00023002"/>
    </source>
</evidence>
<protein>
    <recommendedName>
        <fullName evidence="10 13">Deferrochelatase</fullName>
        <ecNumber evidence="13">1.11.1.-</ecNumber>
    </recommendedName>
    <alternativeName>
        <fullName evidence="11 13">Peroxidase EfeB</fullName>
    </alternativeName>
</protein>
<name>A0ABS8DAF9_9NEIS</name>
<dbReference type="InterPro" id="IPR006313">
    <property type="entry name" value="EfeB/EfeN"/>
</dbReference>
<dbReference type="EMBL" id="JAJBZT010000013">
    <property type="protein sequence ID" value="MCB6185190.1"/>
    <property type="molecule type" value="Genomic_DNA"/>
</dbReference>
<keyword evidence="5 13" id="KW-0479">Metal-binding</keyword>
<proteinExistence type="inferred from homology"/>
<dbReference type="NCBIfam" id="TIGR01412">
    <property type="entry name" value="tat_substr_1"/>
    <property type="match status" value="1"/>
</dbReference>
<evidence type="ECO:0000256" key="8">
    <source>
        <dbReference type="ARBA" id="ARBA00023004"/>
    </source>
</evidence>
<evidence type="ECO:0000256" key="14">
    <source>
        <dbReference type="SAM" id="MobiDB-lite"/>
    </source>
</evidence>
<keyword evidence="3 13" id="KW-0575">Peroxidase</keyword>
<keyword evidence="9 17" id="KW-0456">Lyase</keyword>
<keyword evidence="6" id="KW-0732">Signal</keyword>
<comment type="caution">
    <text evidence="17">The sequence shown here is derived from an EMBL/GenBank/DDBJ whole genome shotgun (WGS) entry which is preliminary data.</text>
</comment>
<dbReference type="InterPro" id="IPR048327">
    <property type="entry name" value="Dyp_perox_N"/>
</dbReference>
<keyword evidence="4 13" id="KW-0349">Heme</keyword>
<dbReference type="RefSeq" id="WP_227182021.1">
    <property type="nucleotide sequence ID" value="NZ_JAJBZT010000013.1"/>
</dbReference>
<evidence type="ECO:0000256" key="1">
    <source>
        <dbReference type="ARBA" id="ARBA00004196"/>
    </source>
</evidence>
<evidence type="ECO:0000256" key="6">
    <source>
        <dbReference type="ARBA" id="ARBA00022729"/>
    </source>
</evidence>
<dbReference type="SUPFAM" id="SSF54909">
    <property type="entry name" value="Dimeric alpha+beta barrel"/>
    <property type="match status" value="1"/>
</dbReference>
<reference evidence="17" key="1">
    <citation type="submission" date="2021-10" db="EMBL/GenBank/DDBJ databases">
        <title>The complete genome sequence of Leeia sp. TBRC 13508.</title>
        <authorList>
            <person name="Charoenyingcharoen P."/>
            <person name="Yukphan P."/>
        </authorList>
    </citation>
    <scope>NUCLEOTIDE SEQUENCE</scope>
    <source>
        <strain evidence="17">TBRC 13508</strain>
    </source>
</reference>
<dbReference type="PROSITE" id="PS51404">
    <property type="entry name" value="DYP_PEROXIDASE"/>
    <property type="match status" value="1"/>
</dbReference>
<evidence type="ECO:0000259" key="16">
    <source>
        <dbReference type="Pfam" id="PF20628"/>
    </source>
</evidence>
<sequence length="437" mass="47851">MKPTGTESNSDLNNDQTELSSPSRRTWLKGASLGGAVALGGLGTVAVLQQTGKLPKPGQSAMGDTTKENQPFYGEHQAGIITPQPAAALVVVFDVLAKDKHELTRLFKLLTTRISFLTKGGKVPDVDPKLPPLDSGVLGPEVFPDNLTVTISVGASLFDQRFGLADKKPAHLIEMVRFPNDQLNLDECHGDLSIQICSNTAETNIHALRDIIKHTPDLLAVKWKIDGFLPPHTLAKMGEESVINLLGFKDGTANPNAQDNKLMDELVWVGTQSGEPAWTVGGSYQVVRIIRNLVEQWDRTPLQEQEKIFGRHKHSGAPLGKKNEHDDPDYASDSDGSRIDFKSHIRLANPRTAETRKNLILRRGFNYSRGISKSGQLDMGLLFVCYQANLTNGFLTVQARLNGEPLEEYIRPVGGGYFFSLPGVKDEKEFLGQALLA</sequence>
<gene>
    <name evidence="17" type="primary">efeB</name>
    <name evidence="17" type="ORF">LIN78_16715</name>
</gene>
<evidence type="ECO:0000256" key="11">
    <source>
        <dbReference type="ARBA" id="ARBA00033775"/>
    </source>
</evidence>
<keyword evidence="8 13" id="KW-0408">Iron</keyword>
<accession>A0ABS8DAF9</accession>
<dbReference type="InterPro" id="IPR006314">
    <property type="entry name" value="Dyp_peroxidase"/>
</dbReference>
<dbReference type="InterPro" id="IPR011008">
    <property type="entry name" value="Dimeric_a/b-barrel"/>
</dbReference>
<dbReference type="EC" id="1.11.1.-" evidence="13"/>
<evidence type="ECO:0000256" key="4">
    <source>
        <dbReference type="ARBA" id="ARBA00022617"/>
    </source>
</evidence>
<evidence type="ECO:0000256" key="10">
    <source>
        <dbReference type="ARBA" id="ARBA00033771"/>
    </source>
</evidence>
<dbReference type="InterPro" id="IPR006311">
    <property type="entry name" value="TAT_signal"/>
</dbReference>
<evidence type="ECO:0000259" key="15">
    <source>
        <dbReference type="Pfam" id="PF04261"/>
    </source>
</evidence>
<dbReference type="GO" id="GO:0016829">
    <property type="term" value="F:lyase activity"/>
    <property type="evidence" value="ECO:0007669"/>
    <property type="project" value="UniProtKB-KW"/>
</dbReference>
<dbReference type="NCBIfam" id="TIGR01413">
    <property type="entry name" value="Dyp_perox_fam"/>
    <property type="match status" value="1"/>
</dbReference>
<comment type="function">
    <text evidence="13">Involved in the recovery of exogenous heme iron. Extracts iron from heme while preserving the protoporphyrin ring intact.</text>
</comment>
<feature type="domain" description="Dyp-type peroxidase C-terminal" evidence="16">
    <location>
        <begin position="243"/>
        <end position="425"/>
    </location>
</feature>
<dbReference type="PANTHER" id="PTHR30521:SF4">
    <property type="entry name" value="DEFERROCHELATASE"/>
    <property type="match status" value="1"/>
</dbReference>
<evidence type="ECO:0000256" key="2">
    <source>
        <dbReference type="ARBA" id="ARBA00005365"/>
    </source>
</evidence>
<dbReference type="PANTHER" id="PTHR30521">
    <property type="entry name" value="DEFERROCHELATASE/PEROXIDASE"/>
    <property type="match status" value="1"/>
</dbReference>
<keyword evidence="18" id="KW-1185">Reference proteome</keyword>
<dbReference type="Pfam" id="PF20628">
    <property type="entry name" value="Dyp_perox_C"/>
    <property type="match status" value="1"/>
</dbReference>
<comment type="catalytic activity">
    <reaction evidence="12">
        <text>heme b + 2 H(+) = protoporphyrin IX + Fe(2+)</text>
        <dbReference type="Rhea" id="RHEA:22584"/>
        <dbReference type="ChEBI" id="CHEBI:15378"/>
        <dbReference type="ChEBI" id="CHEBI:29033"/>
        <dbReference type="ChEBI" id="CHEBI:57306"/>
        <dbReference type="ChEBI" id="CHEBI:60344"/>
        <dbReference type="EC" id="4.98.1.1"/>
    </reaction>
    <physiologicalReaction direction="left-to-right" evidence="12">
        <dbReference type="Rhea" id="RHEA:22585"/>
    </physiologicalReaction>
</comment>
<comment type="subcellular location">
    <subcellularLocation>
        <location evidence="1">Cell envelope</location>
    </subcellularLocation>
</comment>
<organism evidence="17 18">
    <name type="scientific">Leeia speluncae</name>
    <dbReference type="NCBI Taxonomy" id="2884804"/>
    <lineage>
        <taxon>Bacteria</taxon>
        <taxon>Pseudomonadati</taxon>
        <taxon>Pseudomonadota</taxon>
        <taxon>Betaproteobacteria</taxon>
        <taxon>Neisseriales</taxon>
        <taxon>Leeiaceae</taxon>
        <taxon>Leeia</taxon>
    </lineage>
</organism>
<feature type="domain" description="Dyp-type peroxidase N-terminal" evidence="15">
    <location>
        <begin position="77"/>
        <end position="228"/>
    </location>
</feature>
<dbReference type="PROSITE" id="PS51318">
    <property type="entry name" value="TAT"/>
    <property type="match status" value="1"/>
</dbReference>
<evidence type="ECO:0000313" key="17">
    <source>
        <dbReference type="EMBL" id="MCB6185190.1"/>
    </source>
</evidence>
<dbReference type="Pfam" id="PF04261">
    <property type="entry name" value="Dyp_perox_N"/>
    <property type="match status" value="1"/>
</dbReference>
<evidence type="ECO:0000256" key="13">
    <source>
        <dbReference type="RuleBase" id="RU365017"/>
    </source>
</evidence>
<feature type="region of interest" description="Disordered" evidence="14">
    <location>
        <begin position="309"/>
        <end position="335"/>
    </location>
</feature>
<evidence type="ECO:0000313" key="18">
    <source>
        <dbReference type="Proteomes" id="UP001165395"/>
    </source>
</evidence>
<dbReference type="InterPro" id="IPR048328">
    <property type="entry name" value="Dyp_perox_C"/>
</dbReference>
<evidence type="ECO:0000256" key="12">
    <source>
        <dbReference type="ARBA" id="ARBA00048856"/>
    </source>
</evidence>
<evidence type="ECO:0000256" key="5">
    <source>
        <dbReference type="ARBA" id="ARBA00022723"/>
    </source>
</evidence>
<comment type="cofactor">
    <cofactor evidence="13">
        <name>heme b</name>
        <dbReference type="ChEBI" id="CHEBI:60344"/>
    </cofactor>
    <text evidence="13">Binds 1 heme b (iron(II)-protoporphyrin IX) group non-covalently per subunit.</text>
</comment>
<comment type="similarity">
    <text evidence="2">Belongs to the DyP-type peroxidase family. EfeB subfamily.</text>
</comment>